<gene>
    <name evidence="3" type="ORF">NQ318_006156</name>
</gene>
<sequence length="177" mass="20157">MENTYGIGVANRYALFLDDESDPLETLSLKEQEKELKKKSKVAEKENKVKTETPAKGKPQTAQKKTVKDNIHKAQENKRDDSKQTHPRSNADGKPDRERNLTNLIMKTGEERNNKRNREDRPYNGPTENRIARIGLGENRLGRILRTVIVTEVIKLTVEKAELLETNQADPVVLGEL</sequence>
<dbReference type="Proteomes" id="UP001162162">
    <property type="component" value="Unassembled WGS sequence"/>
</dbReference>
<evidence type="ECO:0000313" key="3">
    <source>
        <dbReference type="EMBL" id="KAJ8939975.1"/>
    </source>
</evidence>
<evidence type="ECO:0000313" key="4">
    <source>
        <dbReference type="Proteomes" id="UP001162162"/>
    </source>
</evidence>
<protein>
    <recommendedName>
        <fullName evidence="2">Intracellular hyaluronan-binding protein 4 N-terminal domain-containing protein</fullName>
    </recommendedName>
</protein>
<feature type="compositionally biased region" description="Basic and acidic residues" evidence="1">
    <location>
        <begin position="33"/>
        <end position="55"/>
    </location>
</feature>
<accession>A0AAV8XNQ2</accession>
<feature type="region of interest" description="Disordered" evidence="1">
    <location>
        <begin position="33"/>
        <end position="126"/>
    </location>
</feature>
<reference evidence="3" key="1">
    <citation type="journal article" date="2023" name="Insect Mol. Biol.">
        <title>Genome sequencing provides insights into the evolution of gene families encoding plant cell wall-degrading enzymes in longhorned beetles.</title>
        <authorList>
            <person name="Shin N.R."/>
            <person name="Okamura Y."/>
            <person name="Kirsch R."/>
            <person name="Pauchet Y."/>
        </authorList>
    </citation>
    <scope>NUCLEOTIDE SEQUENCE</scope>
    <source>
        <strain evidence="3">AMC_N1</strain>
    </source>
</reference>
<name>A0AAV8XNQ2_9CUCU</name>
<comment type="caution">
    <text evidence="3">The sequence shown here is derived from an EMBL/GenBank/DDBJ whole genome shotgun (WGS) entry which is preliminary data.</text>
</comment>
<feature type="compositionally biased region" description="Basic and acidic residues" evidence="1">
    <location>
        <begin position="66"/>
        <end position="100"/>
    </location>
</feature>
<proteinExistence type="predicted"/>
<dbReference type="EMBL" id="JAPWTK010000457">
    <property type="protein sequence ID" value="KAJ8939975.1"/>
    <property type="molecule type" value="Genomic_DNA"/>
</dbReference>
<evidence type="ECO:0000259" key="2">
    <source>
        <dbReference type="Pfam" id="PF16174"/>
    </source>
</evidence>
<feature type="compositionally biased region" description="Basic and acidic residues" evidence="1">
    <location>
        <begin position="108"/>
        <end position="122"/>
    </location>
</feature>
<keyword evidence="4" id="KW-1185">Reference proteome</keyword>
<dbReference type="InterPro" id="IPR032381">
    <property type="entry name" value="IHABP4_N"/>
</dbReference>
<organism evidence="3 4">
    <name type="scientific">Aromia moschata</name>
    <dbReference type="NCBI Taxonomy" id="1265417"/>
    <lineage>
        <taxon>Eukaryota</taxon>
        <taxon>Metazoa</taxon>
        <taxon>Ecdysozoa</taxon>
        <taxon>Arthropoda</taxon>
        <taxon>Hexapoda</taxon>
        <taxon>Insecta</taxon>
        <taxon>Pterygota</taxon>
        <taxon>Neoptera</taxon>
        <taxon>Endopterygota</taxon>
        <taxon>Coleoptera</taxon>
        <taxon>Polyphaga</taxon>
        <taxon>Cucujiformia</taxon>
        <taxon>Chrysomeloidea</taxon>
        <taxon>Cerambycidae</taxon>
        <taxon>Cerambycinae</taxon>
        <taxon>Callichromatini</taxon>
        <taxon>Aromia</taxon>
    </lineage>
</organism>
<dbReference type="AlphaFoldDB" id="A0AAV8XNQ2"/>
<feature type="domain" description="Intracellular hyaluronan-binding protein 4 N-terminal" evidence="2">
    <location>
        <begin position="1"/>
        <end position="124"/>
    </location>
</feature>
<dbReference type="Pfam" id="PF16174">
    <property type="entry name" value="IHABP4_N"/>
    <property type="match status" value="1"/>
</dbReference>
<evidence type="ECO:0000256" key="1">
    <source>
        <dbReference type="SAM" id="MobiDB-lite"/>
    </source>
</evidence>